<dbReference type="Proteomes" id="UP000027616">
    <property type="component" value="Chromosome I"/>
</dbReference>
<gene>
    <name evidence="2" type="ORF">BN938_2428</name>
</gene>
<dbReference type="InterPro" id="IPR007936">
    <property type="entry name" value="VapE-like_dom"/>
</dbReference>
<dbReference type="EMBL" id="HG934468">
    <property type="protein sequence ID" value="CDN32498.1"/>
    <property type="molecule type" value="Genomic_DNA"/>
</dbReference>
<accession>A0A060RDU1</accession>
<dbReference type="Pfam" id="PF05272">
    <property type="entry name" value="VapE-like_dom"/>
    <property type="match status" value="1"/>
</dbReference>
<name>A0A060RDU1_9BACT</name>
<dbReference type="PANTHER" id="PTHR34985">
    <property type="entry name" value="SLR0554 PROTEIN"/>
    <property type="match status" value="1"/>
</dbReference>
<protein>
    <recommendedName>
        <fullName evidence="1">Virulence-associated protein E-like domain-containing protein</fullName>
    </recommendedName>
</protein>
<evidence type="ECO:0000313" key="3">
    <source>
        <dbReference type="Proteomes" id="UP000027616"/>
    </source>
</evidence>
<evidence type="ECO:0000313" key="2">
    <source>
        <dbReference type="EMBL" id="CDN32498.1"/>
    </source>
</evidence>
<dbReference type="HOGENOM" id="CLU_024375_1_0_10"/>
<feature type="domain" description="Virulence-associated protein E-like" evidence="1">
    <location>
        <begin position="109"/>
        <end position="196"/>
    </location>
</feature>
<dbReference type="PATRIC" id="fig|1433126.3.peg.2404"/>
<keyword evidence="3" id="KW-1185">Reference proteome</keyword>
<dbReference type="AlphaFoldDB" id="A0A060RDU1"/>
<reference evidence="2 3" key="1">
    <citation type="journal article" date="2015" name="Genome Announc.">
        <title>Complete Genome Sequence of the Novel Leech Symbiont Mucinivorans hirudinis M3T.</title>
        <authorList>
            <person name="Nelson M.C."/>
            <person name="Bomar L."/>
            <person name="Graf J."/>
        </authorList>
    </citation>
    <scope>NUCLEOTIDE SEQUENCE [LARGE SCALE GENOMIC DNA]</scope>
    <source>
        <strain evidence="3">M3</strain>
    </source>
</reference>
<dbReference type="STRING" id="1433126.BN938_2428"/>
<sequence>MEKSSEATKQSKNERIEAFLRERYEFRFNTVKSRTEFRVDGNGMFVPVTKFCLNSIRRELDRTTGINTSADNIRMILESDFAERVNPVQEYFRELPKVTEVRTVYELAATVTVQNPEHWAEYLIKWLVGVVANALNDVGCQNHVCLVLTGEQGKFKTTWLDNLCPRPLKSYLFTGKLDPQNKDVLTLIAECLFINIDDQLKAPQACQDGAPGTTTIEHYCQDAASRVEA</sequence>
<dbReference type="PANTHER" id="PTHR34985:SF1">
    <property type="entry name" value="SLR0554 PROTEIN"/>
    <property type="match status" value="1"/>
</dbReference>
<evidence type="ECO:0000259" key="1">
    <source>
        <dbReference type="Pfam" id="PF05272"/>
    </source>
</evidence>
<dbReference type="KEGG" id="rbc:BN938_2428"/>
<proteinExistence type="predicted"/>
<organism evidence="2 3">
    <name type="scientific">Mucinivorans hirudinis</name>
    <dbReference type="NCBI Taxonomy" id="1433126"/>
    <lineage>
        <taxon>Bacteria</taxon>
        <taxon>Pseudomonadati</taxon>
        <taxon>Bacteroidota</taxon>
        <taxon>Bacteroidia</taxon>
        <taxon>Bacteroidales</taxon>
        <taxon>Rikenellaceae</taxon>
        <taxon>Mucinivorans</taxon>
    </lineage>
</organism>
<dbReference type="eggNOG" id="COG5545">
    <property type="taxonomic scope" value="Bacteria"/>
</dbReference>